<dbReference type="AlphaFoldDB" id="A0A4Q0XMG2"/>
<protein>
    <recommendedName>
        <fullName evidence="4">DUF748 domain-containing protein</fullName>
    </recommendedName>
</protein>
<evidence type="ECO:0000313" key="2">
    <source>
        <dbReference type="EMBL" id="RXJ54133.1"/>
    </source>
</evidence>
<feature type="transmembrane region" description="Helical" evidence="1">
    <location>
        <begin position="12"/>
        <end position="34"/>
    </location>
</feature>
<keyword evidence="3" id="KW-1185">Reference proteome</keyword>
<dbReference type="InterPro" id="IPR008023">
    <property type="entry name" value="DUF748"/>
</dbReference>
<keyword evidence="1" id="KW-0812">Transmembrane</keyword>
<name>A0A4Q0XMG2_9BACT</name>
<dbReference type="GO" id="GO:0005886">
    <property type="term" value="C:plasma membrane"/>
    <property type="evidence" value="ECO:0007669"/>
    <property type="project" value="TreeGrafter"/>
</dbReference>
<dbReference type="EMBL" id="PDKN01000011">
    <property type="protein sequence ID" value="RXJ54133.1"/>
    <property type="molecule type" value="Genomic_DNA"/>
</dbReference>
<evidence type="ECO:0000256" key="1">
    <source>
        <dbReference type="SAM" id="Phobius"/>
    </source>
</evidence>
<gene>
    <name evidence="2" type="ORF">CRV04_12185</name>
</gene>
<keyword evidence="1" id="KW-0472">Membrane</keyword>
<dbReference type="Proteomes" id="UP000290657">
    <property type="component" value="Unassembled WGS sequence"/>
</dbReference>
<dbReference type="GO" id="GO:0090313">
    <property type="term" value="P:regulation of protein targeting to membrane"/>
    <property type="evidence" value="ECO:0007669"/>
    <property type="project" value="TreeGrafter"/>
</dbReference>
<keyword evidence="1" id="KW-1133">Transmembrane helix</keyword>
<dbReference type="RefSeq" id="WP_128997137.1">
    <property type="nucleotide sequence ID" value="NZ_PDKN01000011.1"/>
</dbReference>
<reference evidence="2 3" key="1">
    <citation type="submission" date="2017-10" db="EMBL/GenBank/DDBJ databases">
        <title>Genomics of the genus Arcobacter.</title>
        <authorList>
            <person name="Perez-Cataluna A."/>
            <person name="Figueras M.J."/>
        </authorList>
    </citation>
    <scope>NUCLEOTIDE SEQUENCE [LARGE SCALE GENOMIC DNA]</scope>
    <source>
        <strain evidence="2 3">CECT 8987</strain>
    </source>
</reference>
<dbReference type="PANTHER" id="PTHR30441:SF8">
    <property type="entry name" value="DUF748 DOMAIN-CONTAINING PROTEIN"/>
    <property type="match status" value="1"/>
</dbReference>
<dbReference type="PANTHER" id="PTHR30441">
    <property type="entry name" value="DUF748 DOMAIN-CONTAINING PROTEIN"/>
    <property type="match status" value="1"/>
</dbReference>
<organism evidence="2 3">
    <name type="scientific">Candidatus Marinarcus aquaticus</name>
    <dbReference type="NCBI Taxonomy" id="2044504"/>
    <lineage>
        <taxon>Bacteria</taxon>
        <taxon>Pseudomonadati</taxon>
        <taxon>Campylobacterota</taxon>
        <taxon>Epsilonproteobacteria</taxon>
        <taxon>Campylobacterales</taxon>
        <taxon>Arcobacteraceae</taxon>
        <taxon>Candidatus Marinarcus</taxon>
    </lineage>
</organism>
<sequence length="864" mass="98360">MNMKRLLQNKIKVLISLIILIYLVLGFFILPMLIQSQATSWVKSNLNATLKLNNVRFNPLLFKLQLEELTLEQKEKPLVSFQSLVVDFDLARTISNQYLHFKLIHIQNPKIHLEMNTNKELNFLTLLPSDNKEKTPTNKEEPSNYSELLKLKLDKLQIQNGSIAFTDNSLQTPFSTTLDHLSFEFRDLSTLENSVASHSFDTAIDTKSRLSWNGGLYLNPFKVYGKLDLKNYAVSNFWESIKTNYAFDLNKDLTLNAHIGFLLSLENGLFAQINDSSVEFKNLAVYDKKTQPLLELKQLVLDDMNLSYPAKKERKSLQTDFTLLINEGEIKNNTTLLFEPFEVESHYTVTQLPLDILNPILSQNVYLNIDSAFVNSTGEVSMRNDHTVFNSDTSIHKIELSKKNQTIIKASRVNLNGIKYDSLQQQASVKSVEVVDPFAYVHINKKSQLNLATIQKKSTSQTKKSKEESTKETLHLLLGPLSVKNGFITFEDETLPIPFKTNIHKLQGYFSTFNTKGTRPSQMSLEGVVGKYGHVAIKGLTTHNNIKDTTEVKVGFSNISIHDLTPYSGKFIGRSIDEGKLNVDLNYIIKDSKLNAKNNIAIEKIKLGEKIESKEAVNLPLELAIAILEDSNGLIDISLPIKGDLDNPQFSIAPIVWKAFTNLILKAITAPFSLLGSLFGFEEDEINAVAFDYGASAITPVQKEPLDKLLKILESRKKLAIKLYPTYDTKGDYYALQEEILDTLIKKELKDVKDEKYKERYVELLEELYESYDLDSDDLKERFETKEKFDALAYEEALKNQLILKQTVSQKQINALALKRVNNIKTYLLKNQALKPEQIEIDSTFKTEQFDKKTILNIELDTSK</sequence>
<comment type="caution">
    <text evidence="2">The sequence shown here is derived from an EMBL/GenBank/DDBJ whole genome shotgun (WGS) entry which is preliminary data.</text>
</comment>
<proteinExistence type="predicted"/>
<dbReference type="Pfam" id="PF05359">
    <property type="entry name" value="DUF748"/>
    <property type="match status" value="2"/>
</dbReference>
<evidence type="ECO:0000313" key="3">
    <source>
        <dbReference type="Proteomes" id="UP000290657"/>
    </source>
</evidence>
<dbReference type="InterPro" id="IPR052894">
    <property type="entry name" value="AsmA-related"/>
</dbReference>
<evidence type="ECO:0008006" key="4">
    <source>
        <dbReference type="Google" id="ProtNLM"/>
    </source>
</evidence>
<dbReference type="OrthoDB" id="9757969at2"/>
<accession>A0A4Q0XMG2</accession>